<dbReference type="AlphaFoldDB" id="A0A0E9W2D0"/>
<dbReference type="EMBL" id="GBXM01024111">
    <property type="protein sequence ID" value="JAH84466.1"/>
    <property type="molecule type" value="Transcribed_RNA"/>
</dbReference>
<organism evidence="1">
    <name type="scientific">Anguilla anguilla</name>
    <name type="common">European freshwater eel</name>
    <name type="synonym">Muraena anguilla</name>
    <dbReference type="NCBI Taxonomy" id="7936"/>
    <lineage>
        <taxon>Eukaryota</taxon>
        <taxon>Metazoa</taxon>
        <taxon>Chordata</taxon>
        <taxon>Craniata</taxon>
        <taxon>Vertebrata</taxon>
        <taxon>Euteleostomi</taxon>
        <taxon>Actinopterygii</taxon>
        <taxon>Neopterygii</taxon>
        <taxon>Teleostei</taxon>
        <taxon>Anguilliformes</taxon>
        <taxon>Anguillidae</taxon>
        <taxon>Anguilla</taxon>
    </lineage>
</organism>
<reference evidence="1" key="1">
    <citation type="submission" date="2014-11" db="EMBL/GenBank/DDBJ databases">
        <authorList>
            <person name="Amaro Gonzalez C."/>
        </authorList>
    </citation>
    <scope>NUCLEOTIDE SEQUENCE</scope>
</reference>
<proteinExistence type="predicted"/>
<evidence type="ECO:0000313" key="1">
    <source>
        <dbReference type="EMBL" id="JAH84466.1"/>
    </source>
</evidence>
<reference evidence="1" key="2">
    <citation type="journal article" date="2015" name="Fish Shellfish Immunol.">
        <title>Early steps in the European eel (Anguilla anguilla)-Vibrio vulnificus interaction in the gills: Role of the RtxA13 toxin.</title>
        <authorList>
            <person name="Callol A."/>
            <person name="Pajuelo D."/>
            <person name="Ebbesson L."/>
            <person name="Teles M."/>
            <person name="MacKenzie S."/>
            <person name="Amaro C."/>
        </authorList>
    </citation>
    <scope>NUCLEOTIDE SEQUENCE</scope>
</reference>
<protein>
    <submittedName>
        <fullName evidence="1">Uncharacterized protein</fullName>
    </submittedName>
</protein>
<sequence>MKEKLANIASFLHTTGILKYLFSL</sequence>
<name>A0A0E9W2D0_ANGAN</name>
<accession>A0A0E9W2D0</accession>